<gene>
    <name evidence="12" type="ORF">SARC_07245</name>
</gene>
<comment type="subcellular location">
    <subcellularLocation>
        <location evidence="1">Cell membrane</location>
        <topology evidence="1">Multi-pass membrane protein</topology>
    </subcellularLocation>
</comment>
<evidence type="ECO:0000256" key="1">
    <source>
        <dbReference type="ARBA" id="ARBA00004651"/>
    </source>
</evidence>
<keyword evidence="13" id="KW-1185">Reference proteome</keyword>
<feature type="domain" description="Concentrative nucleoside transporter N-terminal" evidence="9">
    <location>
        <begin position="193"/>
        <end position="264"/>
    </location>
</feature>
<evidence type="ECO:0000256" key="2">
    <source>
        <dbReference type="ARBA" id="ARBA00009033"/>
    </source>
</evidence>
<dbReference type="NCBIfam" id="TIGR00804">
    <property type="entry name" value="nupC"/>
    <property type="match status" value="1"/>
</dbReference>
<dbReference type="Pfam" id="PF07670">
    <property type="entry name" value="Gate"/>
    <property type="match status" value="1"/>
</dbReference>
<feature type="compositionally biased region" description="Low complexity" evidence="8">
    <location>
        <begin position="40"/>
        <end position="49"/>
    </location>
</feature>
<dbReference type="GO" id="GO:0005886">
    <property type="term" value="C:plasma membrane"/>
    <property type="evidence" value="ECO:0007669"/>
    <property type="project" value="UniProtKB-SubCell"/>
</dbReference>
<sequence>MTTGESSSVHVQMEKPEKTVDAIDFPSDTDDVLVLQRSDSIIDGNSDSNGHSKTRVPDNSPSGEKAPRRGLVDVVSTRLADRRLKLAVGAVFLVGWIVYLGFAAAMNFSECLPLLVITGLILGYQVFFRILWPRVSDEAKASMKKTMSTDRLNDRQKMMARFALLGIAAGLIILFIVLEQVWNEPLRFLSLGGLFVYLGLCWAISKYPTRVNWHLVMVGMLLQFGLGYIVLQTAWGTAAFTWLSDLIVTFLGYSGAGSAFLFGDGYFEHFFAFSVLPTVCYFSAFVSVMYHFGIIQWMISVIGKVMMFTMGSTPAESLNAAGNIFIGQTEAPLLIRPFVPDLTESEIHSIMTGGFATVAGTVFAAYVGMGIDPTALLTASLMSAPASLAISKIVYPEVERAVTTGKVVVQGGKRATNFVEAISMGASDSLPLMANIAAMLIAFISLLAAANGLLSYIGGCVDYPELSFQIISGYVFYPFAILMGVAPEDAQTVGALLGEKTFTNEFVAYATLGELIKNREAGLEPSISERSELIATYALCGFANVGSMGIMLGGLTPLAPHRSTDFAKVVPWALVSGTIACFTTACVAGFLISD</sequence>
<dbReference type="EMBL" id="KQ242158">
    <property type="protein sequence ID" value="KNC80388.1"/>
    <property type="molecule type" value="Genomic_DNA"/>
</dbReference>
<feature type="transmembrane region" description="Helical" evidence="7">
    <location>
        <begin position="86"/>
        <end position="106"/>
    </location>
</feature>
<dbReference type="InterPro" id="IPR002668">
    <property type="entry name" value="CNT_N_dom"/>
</dbReference>
<feature type="transmembrane region" description="Helical" evidence="7">
    <location>
        <begin position="162"/>
        <end position="182"/>
    </location>
</feature>
<evidence type="ECO:0000259" key="10">
    <source>
        <dbReference type="Pfam" id="PF07662"/>
    </source>
</evidence>
<evidence type="ECO:0000256" key="5">
    <source>
        <dbReference type="ARBA" id="ARBA00022989"/>
    </source>
</evidence>
<feature type="transmembrane region" description="Helical" evidence="7">
    <location>
        <begin position="270"/>
        <end position="299"/>
    </location>
</feature>
<feature type="transmembrane region" description="Helical" evidence="7">
    <location>
        <begin position="347"/>
        <end position="368"/>
    </location>
</feature>
<dbReference type="Pfam" id="PF01773">
    <property type="entry name" value="Nucleos_tra2_N"/>
    <property type="match status" value="1"/>
</dbReference>
<evidence type="ECO:0000256" key="3">
    <source>
        <dbReference type="ARBA" id="ARBA00022475"/>
    </source>
</evidence>
<dbReference type="Proteomes" id="UP000054560">
    <property type="component" value="Unassembled WGS sequence"/>
</dbReference>
<protein>
    <recommendedName>
        <fullName evidence="7">Sodium/nucleoside cotransporter</fullName>
    </recommendedName>
</protein>
<evidence type="ECO:0000256" key="8">
    <source>
        <dbReference type="SAM" id="MobiDB-lite"/>
    </source>
</evidence>
<feature type="compositionally biased region" description="Basic and acidic residues" evidence="8">
    <location>
        <begin position="12"/>
        <end position="21"/>
    </location>
</feature>
<feature type="transmembrane region" description="Helical" evidence="7">
    <location>
        <begin position="570"/>
        <end position="592"/>
    </location>
</feature>
<feature type="compositionally biased region" description="Polar residues" evidence="8">
    <location>
        <begin position="1"/>
        <end position="10"/>
    </location>
</feature>
<keyword evidence="5 7" id="KW-1133">Transmembrane helix</keyword>
<feature type="region of interest" description="Disordered" evidence="8">
    <location>
        <begin position="1"/>
        <end position="24"/>
    </location>
</feature>
<evidence type="ECO:0000313" key="12">
    <source>
        <dbReference type="EMBL" id="KNC80388.1"/>
    </source>
</evidence>
<feature type="transmembrane region" description="Helical" evidence="7">
    <location>
        <begin position="211"/>
        <end position="230"/>
    </location>
</feature>
<dbReference type="PANTHER" id="PTHR10590">
    <property type="entry name" value="SODIUM/NUCLEOSIDE COTRANSPORTER"/>
    <property type="match status" value="1"/>
</dbReference>
<feature type="transmembrane region" description="Helical" evidence="7">
    <location>
        <begin position="432"/>
        <end position="454"/>
    </location>
</feature>
<keyword evidence="4 7" id="KW-0812">Transmembrane</keyword>
<name>A0A0L0FWQ4_9EUKA</name>
<comment type="similarity">
    <text evidence="2 7">Belongs to the concentrative nucleoside transporter (CNT) (TC 2.A.41) family.</text>
</comment>
<reference evidence="12 13" key="1">
    <citation type="submission" date="2011-02" db="EMBL/GenBank/DDBJ databases">
        <title>The Genome Sequence of Sphaeroforma arctica JP610.</title>
        <authorList>
            <consortium name="The Broad Institute Genome Sequencing Platform"/>
            <person name="Russ C."/>
            <person name="Cuomo C."/>
            <person name="Young S.K."/>
            <person name="Zeng Q."/>
            <person name="Gargeya S."/>
            <person name="Alvarado L."/>
            <person name="Berlin A."/>
            <person name="Chapman S.B."/>
            <person name="Chen Z."/>
            <person name="Freedman E."/>
            <person name="Gellesch M."/>
            <person name="Goldberg J."/>
            <person name="Griggs A."/>
            <person name="Gujja S."/>
            <person name="Heilman E."/>
            <person name="Heiman D."/>
            <person name="Howarth C."/>
            <person name="Mehta T."/>
            <person name="Neiman D."/>
            <person name="Pearson M."/>
            <person name="Roberts A."/>
            <person name="Saif S."/>
            <person name="Shea T."/>
            <person name="Shenoy N."/>
            <person name="Sisk P."/>
            <person name="Stolte C."/>
            <person name="Sykes S."/>
            <person name="White J."/>
            <person name="Yandava C."/>
            <person name="Burger G."/>
            <person name="Gray M.W."/>
            <person name="Holland P.W.H."/>
            <person name="King N."/>
            <person name="Lang F.B.F."/>
            <person name="Roger A.J."/>
            <person name="Ruiz-Trillo I."/>
            <person name="Haas B."/>
            <person name="Nusbaum C."/>
            <person name="Birren B."/>
        </authorList>
    </citation>
    <scope>NUCLEOTIDE SEQUENCE [LARGE SCALE GENOMIC DNA]</scope>
    <source>
        <strain evidence="12 13">JP610</strain>
    </source>
</reference>
<dbReference type="InterPro" id="IPR011642">
    <property type="entry name" value="Gate_dom"/>
</dbReference>
<keyword evidence="7" id="KW-0813">Transport</keyword>
<dbReference type="InterPro" id="IPR008276">
    <property type="entry name" value="C_nuclsd_transpt"/>
</dbReference>
<feature type="transmembrane region" description="Helical" evidence="7">
    <location>
        <begin position="466"/>
        <end position="486"/>
    </location>
</feature>
<feature type="domain" description="Nucleoside transporter/FeoB GTPase Gate" evidence="11">
    <location>
        <begin position="273"/>
        <end position="370"/>
    </location>
</feature>
<feature type="transmembrane region" description="Helical" evidence="7">
    <location>
        <begin position="112"/>
        <end position="132"/>
    </location>
</feature>
<dbReference type="GeneID" id="25907749"/>
<evidence type="ECO:0000313" key="13">
    <source>
        <dbReference type="Proteomes" id="UP000054560"/>
    </source>
</evidence>
<accession>A0A0L0FWQ4</accession>
<dbReference type="RefSeq" id="XP_014154290.1">
    <property type="nucleotide sequence ID" value="XM_014298815.1"/>
</dbReference>
<dbReference type="PANTHER" id="PTHR10590:SF4">
    <property type="entry name" value="SOLUTE CARRIER FAMILY 28 MEMBER 3"/>
    <property type="match status" value="1"/>
</dbReference>
<evidence type="ECO:0000256" key="4">
    <source>
        <dbReference type="ARBA" id="ARBA00022692"/>
    </source>
</evidence>
<dbReference type="Pfam" id="PF07662">
    <property type="entry name" value="Nucleos_tra2_C"/>
    <property type="match status" value="1"/>
</dbReference>
<evidence type="ECO:0000256" key="6">
    <source>
        <dbReference type="ARBA" id="ARBA00023136"/>
    </source>
</evidence>
<dbReference type="InterPro" id="IPR018270">
    <property type="entry name" value="C_nuclsd_transpt_met_bac"/>
</dbReference>
<feature type="domain" description="Concentrative nucleoside transporter C-terminal" evidence="10">
    <location>
        <begin position="376"/>
        <end position="589"/>
    </location>
</feature>
<evidence type="ECO:0000259" key="11">
    <source>
        <dbReference type="Pfam" id="PF07670"/>
    </source>
</evidence>
<organism evidence="12 13">
    <name type="scientific">Sphaeroforma arctica JP610</name>
    <dbReference type="NCBI Taxonomy" id="667725"/>
    <lineage>
        <taxon>Eukaryota</taxon>
        <taxon>Ichthyosporea</taxon>
        <taxon>Ichthyophonida</taxon>
        <taxon>Sphaeroforma</taxon>
    </lineage>
</organism>
<dbReference type="InterPro" id="IPR011657">
    <property type="entry name" value="CNT_C_dom"/>
</dbReference>
<dbReference type="STRING" id="667725.A0A0L0FWQ4"/>
<feature type="transmembrane region" description="Helical" evidence="7">
    <location>
        <begin position="188"/>
        <end position="204"/>
    </location>
</feature>
<dbReference type="GO" id="GO:0005415">
    <property type="term" value="F:nucleoside:sodium symporter activity"/>
    <property type="evidence" value="ECO:0007669"/>
    <property type="project" value="TreeGrafter"/>
</dbReference>
<proteinExistence type="inferred from homology"/>
<dbReference type="AlphaFoldDB" id="A0A0L0FWQ4"/>
<keyword evidence="3" id="KW-1003">Cell membrane</keyword>
<evidence type="ECO:0000256" key="7">
    <source>
        <dbReference type="RuleBase" id="RU362018"/>
    </source>
</evidence>
<dbReference type="eggNOG" id="KOG3747">
    <property type="taxonomic scope" value="Eukaryota"/>
</dbReference>
<feature type="region of interest" description="Disordered" evidence="8">
    <location>
        <begin position="40"/>
        <end position="69"/>
    </location>
</feature>
<feature type="transmembrane region" description="Helical" evidence="7">
    <location>
        <begin position="534"/>
        <end position="558"/>
    </location>
</feature>
<keyword evidence="6 7" id="KW-0472">Membrane</keyword>
<evidence type="ECO:0000259" key="9">
    <source>
        <dbReference type="Pfam" id="PF01773"/>
    </source>
</evidence>
<feature type="transmembrane region" description="Helical" evidence="7">
    <location>
        <begin position="242"/>
        <end position="263"/>
    </location>
</feature>
<dbReference type="OrthoDB" id="6075923at2759"/>